<evidence type="ECO:0000256" key="4">
    <source>
        <dbReference type="SAM" id="MobiDB-lite"/>
    </source>
</evidence>
<accession>A0A8S1J6Q6</accession>
<keyword evidence="2" id="KW-0539">Nucleus</keyword>
<protein>
    <recommendedName>
        <fullName evidence="5">BZIP domain-containing protein</fullName>
    </recommendedName>
</protein>
<dbReference type="PANTHER" id="PTHR40621:SF10">
    <property type="entry name" value="BZIP DOMAIN-CONTAINING PROTEIN"/>
    <property type="match status" value="1"/>
</dbReference>
<gene>
    <name evidence="6" type="ORF">OSTQU699_LOCUS8291</name>
</gene>
<dbReference type="InterPro" id="IPR004827">
    <property type="entry name" value="bZIP"/>
</dbReference>
<dbReference type="PROSITE" id="PS50217">
    <property type="entry name" value="BZIP"/>
    <property type="match status" value="1"/>
</dbReference>
<dbReference type="Proteomes" id="UP000708148">
    <property type="component" value="Unassembled WGS sequence"/>
</dbReference>
<dbReference type="SMART" id="SM00338">
    <property type="entry name" value="BRLZ"/>
    <property type="match status" value="1"/>
</dbReference>
<comment type="subcellular location">
    <subcellularLocation>
        <location evidence="1">Nucleus</location>
    </subcellularLocation>
</comment>
<dbReference type="InterPro" id="IPR046347">
    <property type="entry name" value="bZIP_sf"/>
</dbReference>
<dbReference type="InterPro" id="IPR050936">
    <property type="entry name" value="AP-1-like"/>
</dbReference>
<keyword evidence="3" id="KW-0175">Coiled coil</keyword>
<sequence>MLPTMVPMLHMPMLQVANDWPAAYPQKAAWGNVEPVQPAQESPMAIVLTEAGPVAVCLSELLAGVGAPGWDERSVHEGVGLGGRDVCMVDAERVVKLEESVPIGVRGVGMHEPASPSSGGVSLPADLSGVLTDGGSEPRRAAGGGDGGEDPFHSGGDDGDDVDPLALSPEERRKLRNRRAQRKFRERQRVRIATLEEEVRGLQGQFRQLQVENAKLRKENEIVRSVLGNDEHVMPVIC</sequence>
<dbReference type="Gene3D" id="1.20.5.170">
    <property type="match status" value="1"/>
</dbReference>
<dbReference type="CDD" id="cd14686">
    <property type="entry name" value="bZIP"/>
    <property type="match status" value="1"/>
</dbReference>
<dbReference type="AlphaFoldDB" id="A0A8S1J6Q6"/>
<feature type="region of interest" description="Disordered" evidence="4">
    <location>
        <begin position="107"/>
        <end position="181"/>
    </location>
</feature>
<dbReference type="Pfam" id="PF00170">
    <property type="entry name" value="bZIP_1"/>
    <property type="match status" value="1"/>
</dbReference>
<dbReference type="GO" id="GO:0090575">
    <property type="term" value="C:RNA polymerase II transcription regulator complex"/>
    <property type="evidence" value="ECO:0007669"/>
    <property type="project" value="TreeGrafter"/>
</dbReference>
<reference evidence="6" key="1">
    <citation type="submission" date="2020-12" db="EMBL/GenBank/DDBJ databases">
        <authorList>
            <person name="Iha C."/>
        </authorList>
    </citation>
    <scope>NUCLEOTIDE SEQUENCE</scope>
</reference>
<keyword evidence="7" id="KW-1185">Reference proteome</keyword>
<dbReference type="GO" id="GO:0000976">
    <property type="term" value="F:transcription cis-regulatory region binding"/>
    <property type="evidence" value="ECO:0007669"/>
    <property type="project" value="InterPro"/>
</dbReference>
<dbReference type="GO" id="GO:0001228">
    <property type="term" value="F:DNA-binding transcription activator activity, RNA polymerase II-specific"/>
    <property type="evidence" value="ECO:0007669"/>
    <property type="project" value="TreeGrafter"/>
</dbReference>
<dbReference type="PROSITE" id="PS00036">
    <property type="entry name" value="BZIP_BASIC"/>
    <property type="match status" value="1"/>
</dbReference>
<evidence type="ECO:0000256" key="3">
    <source>
        <dbReference type="SAM" id="Coils"/>
    </source>
</evidence>
<organism evidence="6 7">
    <name type="scientific">Ostreobium quekettii</name>
    <dbReference type="NCBI Taxonomy" id="121088"/>
    <lineage>
        <taxon>Eukaryota</taxon>
        <taxon>Viridiplantae</taxon>
        <taxon>Chlorophyta</taxon>
        <taxon>core chlorophytes</taxon>
        <taxon>Ulvophyceae</taxon>
        <taxon>TCBD clade</taxon>
        <taxon>Bryopsidales</taxon>
        <taxon>Ostreobineae</taxon>
        <taxon>Ostreobiaceae</taxon>
        <taxon>Ostreobium</taxon>
    </lineage>
</organism>
<evidence type="ECO:0000256" key="2">
    <source>
        <dbReference type="ARBA" id="ARBA00023242"/>
    </source>
</evidence>
<evidence type="ECO:0000259" key="5">
    <source>
        <dbReference type="PROSITE" id="PS50217"/>
    </source>
</evidence>
<feature type="domain" description="BZIP" evidence="5">
    <location>
        <begin position="171"/>
        <end position="227"/>
    </location>
</feature>
<evidence type="ECO:0000313" key="7">
    <source>
        <dbReference type="Proteomes" id="UP000708148"/>
    </source>
</evidence>
<comment type="caution">
    <text evidence="6">The sequence shown here is derived from an EMBL/GenBank/DDBJ whole genome shotgun (WGS) entry which is preliminary data.</text>
</comment>
<dbReference type="PANTHER" id="PTHR40621">
    <property type="entry name" value="TRANSCRIPTION FACTOR KAPC-RELATED"/>
    <property type="match status" value="1"/>
</dbReference>
<dbReference type="EMBL" id="CAJHUC010002006">
    <property type="protein sequence ID" value="CAD7702934.1"/>
    <property type="molecule type" value="Genomic_DNA"/>
</dbReference>
<name>A0A8S1J6Q6_9CHLO</name>
<evidence type="ECO:0000313" key="6">
    <source>
        <dbReference type="EMBL" id="CAD7702934.1"/>
    </source>
</evidence>
<proteinExistence type="predicted"/>
<dbReference type="SUPFAM" id="SSF57959">
    <property type="entry name" value="Leucine zipper domain"/>
    <property type="match status" value="1"/>
</dbReference>
<feature type="coiled-coil region" evidence="3">
    <location>
        <begin position="185"/>
        <end position="219"/>
    </location>
</feature>
<evidence type="ECO:0000256" key="1">
    <source>
        <dbReference type="ARBA" id="ARBA00004123"/>
    </source>
</evidence>